<gene>
    <name evidence="2" type="ORF">FAA97_01425</name>
</gene>
<feature type="signal peptide" evidence="1">
    <location>
        <begin position="1"/>
        <end position="20"/>
    </location>
</feature>
<proteinExistence type="predicted"/>
<sequence>MKTILSAAVFAIAASTAAVAGPMPIPGSITYDNAAQLEQSPAGSTVLHTFSDGSGRDVNEVYKVNDDRSLTLVSRSISNAS</sequence>
<dbReference type="RefSeq" id="WP_136596748.1">
    <property type="nucleotide sequence ID" value="NZ_STGV01000001.1"/>
</dbReference>
<accession>A0A4S8P6A6</accession>
<dbReference type="AlphaFoldDB" id="A0A4S8P6A6"/>
<keyword evidence="1" id="KW-0732">Signal</keyword>
<dbReference type="OrthoDB" id="8373262at2"/>
<feature type="chain" id="PRO_5020658832" evidence="1">
    <location>
        <begin position="21"/>
        <end position="81"/>
    </location>
</feature>
<keyword evidence="3" id="KW-1185">Reference proteome</keyword>
<evidence type="ECO:0000313" key="2">
    <source>
        <dbReference type="EMBL" id="THV24901.1"/>
    </source>
</evidence>
<organism evidence="2 3">
    <name type="scientific">Peteryoungia ipomoeae</name>
    <dbReference type="NCBI Taxonomy" id="1210932"/>
    <lineage>
        <taxon>Bacteria</taxon>
        <taxon>Pseudomonadati</taxon>
        <taxon>Pseudomonadota</taxon>
        <taxon>Alphaproteobacteria</taxon>
        <taxon>Hyphomicrobiales</taxon>
        <taxon>Rhizobiaceae</taxon>
        <taxon>Peteryoungia</taxon>
    </lineage>
</organism>
<protein>
    <submittedName>
        <fullName evidence="2">Uncharacterized protein</fullName>
    </submittedName>
</protein>
<name>A0A4S8P6A6_9HYPH</name>
<reference evidence="2 3" key="1">
    <citation type="submission" date="2019-04" db="EMBL/GenBank/DDBJ databases">
        <title>Genome sequence of strain shin9-1.</title>
        <authorList>
            <person name="Gao J."/>
            <person name="Sun J."/>
        </authorList>
    </citation>
    <scope>NUCLEOTIDE SEQUENCE [LARGE SCALE GENOMIC DNA]</scope>
    <source>
        <strain evidence="3">shin9-1</strain>
    </source>
</reference>
<dbReference type="Proteomes" id="UP000308828">
    <property type="component" value="Unassembled WGS sequence"/>
</dbReference>
<evidence type="ECO:0000256" key="1">
    <source>
        <dbReference type="SAM" id="SignalP"/>
    </source>
</evidence>
<comment type="caution">
    <text evidence="2">The sequence shown here is derived from an EMBL/GenBank/DDBJ whole genome shotgun (WGS) entry which is preliminary data.</text>
</comment>
<evidence type="ECO:0000313" key="3">
    <source>
        <dbReference type="Proteomes" id="UP000308828"/>
    </source>
</evidence>
<dbReference type="EMBL" id="STGV01000001">
    <property type="protein sequence ID" value="THV24901.1"/>
    <property type="molecule type" value="Genomic_DNA"/>
</dbReference>